<evidence type="ECO:0000256" key="1">
    <source>
        <dbReference type="SAM" id="Phobius"/>
    </source>
</evidence>
<organism evidence="2 3">
    <name type="scientific">Bilifractor porci</name>
    <dbReference type="NCBI Taxonomy" id="2606636"/>
    <lineage>
        <taxon>Bacteria</taxon>
        <taxon>Bacillati</taxon>
        <taxon>Bacillota</taxon>
        <taxon>Clostridia</taxon>
        <taxon>Lachnospirales</taxon>
        <taxon>Lachnospiraceae</taxon>
        <taxon>Bilifractor</taxon>
    </lineage>
</organism>
<dbReference type="EMBL" id="VUMV01000003">
    <property type="protein sequence ID" value="MST81848.1"/>
    <property type="molecule type" value="Genomic_DNA"/>
</dbReference>
<dbReference type="Proteomes" id="UP000466864">
    <property type="component" value="Unassembled WGS sequence"/>
</dbReference>
<evidence type="ECO:0000313" key="2">
    <source>
        <dbReference type="EMBL" id="MST81848.1"/>
    </source>
</evidence>
<evidence type="ECO:0000313" key="3">
    <source>
        <dbReference type="Proteomes" id="UP000466864"/>
    </source>
</evidence>
<dbReference type="AlphaFoldDB" id="A0A7X2TPB6"/>
<keyword evidence="1" id="KW-0812">Transmembrane</keyword>
<dbReference type="RefSeq" id="WP_154457754.1">
    <property type="nucleotide sequence ID" value="NZ_VUMV01000003.1"/>
</dbReference>
<protein>
    <submittedName>
        <fullName evidence="2">Uncharacterized protein</fullName>
    </submittedName>
</protein>
<name>A0A7X2TPB6_9FIRM</name>
<accession>A0A7X2TPB6</accession>
<sequence length="133" mass="15322">MKKFGDGGNRFGNDIYGVDELEHFILSASFIMVLISVFIRSYVLSVIIAVVLVYGIFRIFSRNHEARQTENAKYLEFCDRVKSVFHGGAKAAEDEEHVYFRCPHCHQLVRVPKGKGRISIHCPKCHTDFERRT</sequence>
<gene>
    <name evidence="2" type="ORF">FYJ60_05910</name>
</gene>
<comment type="caution">
    <text evidence="2">The sequence shown here is derived from an EMBL/GenBank/DDBJ whole genome shotgun (WGS) entry which is preliminary data.</text>
</comment>
<reference evidence="2 3" key="1">
    <citation type="submission" date="2019-08" db="EMBL/GenBank/DDBJ databases">
        <title>In-depth cultivation of the pig gut microbiome towards novel bacterial diversity and tailored functional studies.</title>
        <authorList>
            <person name="Wylensek D."/>
            <person name="Hitch T.C.A."/>
            <person name="Clavel T."/>
        </authorList>
    </citation>
    <scope>NUCLEOTIDE SEQUENCE [LARGE SCALE GENOMIC DNA]</scope>
    <source>
        <strain evidence="2 3">Oil+RF-744-WCA-WT-13</strain>
    </source>
</reference>
<proteinExistence type="predicted"/>
<feature type="transmembrane region" description="Helical" evidence="1">
    <location>
        <begin position="24"/>
        <end position="57"/>
    </location>
</feature>
<keyword evidence="3" id="KW-1185">Reference proteome</keyword>
<keyword evidence="1" id="KW-1133">Transmembrane helix</keyword>
<keyword evidence="1" id="KW-0472">Membrane</keyword>